<dbReference type="RefSeq" id="XP_005824829.1">
    <property type="nucleotide sequence ID" value="XM_005824772.1"/>
</dbReference>
<evidence type="ECO:0008006" key="5">
    <source>
        <dbReference type="Google" id="ProtNLM"/>
    </source>
</evidence>
<dbReference type="Proteomes" id="UP000011087">
    <property type="component" value="Unassembled WGS sequence"/>
</dbReference>
<dbReference type="Gene3D" id="2.60.220.30">
    <property type="match status" value="1"/>
</dbReference>
<reference evidence="2 4" key="1">
    <citation type="journal article" date="2012" name="Nature">
        <title>Algal genomes reveal evolutionary mosaicism and the fate of nucleomorphs.</title>
        <authorList>
            <consortium name="DOE Joint Genome Institute"/>
            <person name="Curtis B.A."/>
            <person name="Tanifuji G."/>
            <person name="Burki F."/>
            <person name="Gruber A."/>
            <person name="Irimia M."/>
            <person name="Maruyama S."/>
            <person name="Arias M.C."/>
            <person name="Ball S.G."/>
            <person name="Gile G.H."/>
            <person name="Hirakawa Y."/>
            <person name="Hopkins J.F."/>
            <person name="Kuo A."/>
            <person name="Rensing S.A."/>
            <person name="Schmutz J."/>
            <person name="Symeonidi A."/>
            <person name="Elias M."/>
            <person name="Eveleigh R.J."/>
            <person name="Herman E.K."/>
            <person name="Klute M.J."/>
            <person name="Nakayama T."/>
            <person name="Obornik M."/>
            <person name="Reyes-Prieto A."/>
            <person name="Armbrust E.V."/>
            <person name="Aves S.J."/>
            <person name="Beiko R.G."/>
            <person name="Coutinho P."/>
            <person name="Dacks J.B."/>
            <person name="Durnford D.G."/>
            <person name="Fast N.M."/>
            <person name="Green B.R."/>
            <person name="Grisdale C.J."/>
            <person name="Hempel F."/>
            <person name="Henrissat B."/>
            <person name="Hoppner M.P."/>
            <person name="Ishida K."/>
            <person name="Kim E."/>
            <person name="Koreny L."/>
            <person name="Kroth P.G."/>
            <person name="Liu Y."/>
            <person name="Malik S.B."/>
            <person name="Maier U.G."/>
            <person name="McRose D."/>
            <person name="Mock T."/>
            <person name="Neilson J.A."/>
            <person name="Onodera N.T."/>
            <person name="Poole A.M."/>
            <person name="Pritham E.J."/>
            <person name="Richards T.A."/>
            <person name="Rocap G."/>
            <person name="Roy S.W."/>
            <person name="Sarai C."/>
            <person name="Schaack S."/>
            <person name="Shirato S."/>
            <person name="Slamovits C.H."/>
            <person name="Spencer D.F."/>
            <person name="Suzuki S."/>
            <person name="Worden A.Z."/>
            <person name="Zauner S."/>
            <person name="Barry K."/>
            <person name="Bell C."/>
            <person name="Bharti A.K."/>
            <person name="Crow J.A."/>
            <person name="Grimwood J."/>
            <person name="Kramer R."/>
            <person name="Lindquist E."/>
            <person name="Lucas S."/>
            <person name="Salamov A."/>
            <person name="McFadden G.I."/>
            <person name="Lane C.E."/>
            <person name="Keeling P.J."/>
            <person name="Gray M.W."/>
            <person name="Grigoriev I.V."/>
            <person name="Archibald J.M."/>
        </authorList>
    </citation>
    <scope>NUCLEOTIDE SEQUENCE</scope>
    <source>
        <strain evidence="2 4">CCMP2712</strain>
    </source>
</reference>
<dbReference type="HOGENOM" id="CLU_486135_0_0_1"/>
<keyword evidence="1" id="KW-0472">Membrane</keyword>
<evidence type="ECO:0000313" key="4">
    <source>
        <dbReference type="Proteomes" id="UP000011087"/>
    </source>
</evidence>
<protein>
    <recommendedName>
        <fullName evidence="5">EGF-like domain-containing protein</fullName>
    </recommendedName>
</protein>
<proteinExistence type="predicted"/>
<keyword evidence="4" id="KW-1185">Reference proteome</keyword>
<evidence type="ECO:0000313" key="3">
    <source>
        <dbReference type="EnsemblProtists" id="EKX37849"/>
    </source>
</evidence>
<sequence>MDAARLVPSSPTGTAADLKIRPAASLCSLTVRPRWTGLFVLSGAKYAGMTNTLTILLTSNFPLRAGSNFSIIGLNVSISGDSQFVSVSGGDILQQAVWSASEGRLTLFVTSQVSSASFTVTVQNPPYPREPVLLGAECLGCVSFAPSYRVFNASLARGLGATSLLPSVCGESSGGLALYGSSCQFECYGLVSSHHCVCMSGQFGPGCSQTLGAPAETQTATVSSDKETKIQGSGGLSVVLPAGAVAGSQSISVSVYNVSDLNVSQGATERLVPAGPVLIFSPAGLKFNKYITISSPYDPSLIPAGLEGYLFYYNAMAADPWERQVTTAKPTATPPVLEAQIDHFSGFVPLGAAPPATSPSSMTTLTTTMSTLPSLVLSSSTQTPIDVASTSSTPSPQVFHTSDAIGSGSTAHVNSTTSISLASTPMPMFSSSTSSSSSVVLSTTPSPTQLPSFQVSSASAFNVQIQIISPMTRLFFDSKTAEIRSSIAEGLRVSQADVSQPAADRYLRRASSRSLSYSADLKVDSAVKFVQDIQANTSQTLIRLNVAFTQRNIPNATDFSIALMSSSLSAGAIAGIVIGSVVLSSLMLATIWTCHRARRNFRRTDRLRRPPLPIASLLDFNLDSELEFGDVILRPSPHDQGFFEHRYV</sequence>
<evidence type="ECO:0000256" key="1">
    <source>
        <dbReference type="SAM" id="Phobius"/>
    </source>
</evidence>
<evidence type="ECO:0000313" key="2">
    <source>
        <dbReference type="EMBL" id="EKX37849.1"/>
    </source>
</evidence>
<dbReference type="EnsemblProtists" id="EKX37849">
    <property type="protein sequence ID" value="EKX37849"/>
    <property type="gene ID" value="GUITHDRAFT_115989"/>
</dbReference>
<keyword evidence="1" id="KW-1133">Transmembrane helix</keyword>
<organism evidence="2">
    <name type="scientific">Guillardia theta (strain CCMP2712)</name>
    <name type="common">Cryptophyte</name>
    <dbReference type="NCBI Taxonomy" id="905079"/>
    <lineage>
        <taxon>Eukaryota</taxon>
        <taxon>Cryptophyceae</taxon>
        <taxon>Pyrenomonadales</taxon>
        <taxon>Geminigeraceae</taxon>
        <taxon>Guillardia</taxon>
    </lineage>
</organism>
<dbReference type="AlphaFoldDB" id="L1IPP8"/>
<accession>L1IPP8</accession>
<reference evidence="4" key="2">
    <citation type="submission" date="2012-11" db="EMBL/GenBank/DDBJ databases">
        <authorList>
            <person name="Kuo A."/>
            <person name="Curtis B.A."/>
            <person name="Tanifuji G."/>
            <person name="Burki F."/>
            <person name="Gruber A."/>
            <person name="Irimia M."/>
            <person name="Maruyama S."/>
            <person name="Arias M.C."/>
            <person name="Ball S.G."/>
            <person name="Gile G.H."/>
            <person name="Hirakawa Y."/>
            <person name="Hopkins J.F."/>
            <person name="Rensing S.A."/>
            <person name="Schmutz J."/>
            <person name="Symeonidi A."/>
            <person name="Elias M."/>
            <person name="Eveleigh R.J."/>
            <person name="Herman E.K."/>
            <person name="Klute M.J."/>
            <person name="Nakayama T."/>
            <person name="Obornik M."/>
            <person name="Reyes-Prieto A."/>
            <person name="Armbrust E.V."/>
            <person name="Aves S.J."/>
            <person name="Beiko R.G."/>
            <person name="Coutinho P."/>
            <person name="Dacks J.B."/>
            <person name="Durnford D.G."/>
            <person name="Fast N.M."/>
            <person name="Green B.R."/>
            <person name="Grisdale C."/>
            <person name="Hempe F."/>
            <person name="Henrissat B."/>
            <person name="Hoppner M.P."/>
            <person name="Ishida K.-I."/>
            <person name="Kim E."/>
            <person name="Koreny L."/>
            <person name="Kroth P.G."/>
            <person name="Liu Y."/>
            <person name="Malik S.-B."/>
            <person name="Maier U.G."/>
            <person name="McRose D."/>
            <person name="Mock T."/>
            <person name="Neilson J.A."/>
            <person name="Onodera N.T."/>
            <person name="Poole A.M."/>
            <person name="Pritham E.J."/>
            <person name="Richards T.A."/>
            <person name="Rocap G."/>
            <person name="Roy S.W."/>
            <person name="Sarai C."/>
            <person name="Schaack S."/>
            <person name="Shirato S."/>
            <person name="Slamovits C.H."/>
            <person name="Spencer D.F."/>
            <person name="Suzuki S."/>
            <person name="Worden A.Z."/>
            <person name="Zauner S."/>
            <person name="Barry K."/>
            <person name="Bell C."/>
            <person name="Bharti A.K."/>
            <person name="Crow J.A."/>
            <person name="Grimwood J."/>
            <person name="Kramer R."/>
            <person name="Lindquist E."/>
            <person name="Lucas S."/>
            <person name="Salamov A."/>
            <person name="McFadden G.I."/>
            <person name="Lane C.E."/>
            <person name="Keeling P.J."/>
            <person name="Gray M.W."/>
            <person name="Grigoriev I.V."/>
            <person name="Archibald J.M."/>
        </authorList>
    </citation>
    <scope>NUCLEOTIDE SEQUENCE</scope>
    <source>
        <strain evidence="4">CCMP2712</strain>
    </source>
</reference>
<dbReference type="KEGG" id="gtt:GUITHDRAFT_115989"/>
<dbReference type="PaxDb" id="55529-EKX37849"/>
<dbReference type="GeneID" id="17294571"/>
<dbReference type="EMBL" id="JH993054">
    <property type="protein sequence ID" value="EKX37849.1"/>
    <property type="molecule type" value="Genomic_DNA"/>
</dbReference>
<keyword evidence="1" id="KW-0812">Transmembrane</keyword>
<name>L1IPP8_GUITC</name>
<feature type="transmembrane region" description="Helical" evidence="1">
    <location>
        <begin position="570"/>
        <end position="594"/>
    </location>
</feature>
<reference evidence="3" key="3">
    <citation type="submission" date="2016-03" db="UniProtKB">
        <authorList>
            <consortium name="EnsemblProtists"/>
        </authorList>
    </citation>
    <scope>IDENTIFICATION</scope>
</reference>
<gene>
    <name evidence="2" type="ORF">GUITHDRAFT_115989</name>
</gene>